<gene>
    <name evidence="2" type="ORF">M422DRAFT_248355</name>
</gene>
<protein>
    <submittedName>
        <fullName evidence="2">Uncharacterized protein</fullName>
    </submittedName>
</protein>
<organism evidence="2 3">
    <name type="scientific">Sphaerobolus stellatus (strain SS14)</name>
    <dbReference type="NCBI Taxonomy" id="990650"/>
    <lineage>
        <taxon>Eukaryota</taxon>
        <taxon>Fungi</taxon>
        <taxon>Dikarya</taxon>
        <taxon>Basidiomycota</taxon>
        <taxon>Agaricomycotina</taxon>
        <taxon>Agaricomycetes</taxon>
        <taxon>Phallomycetidae</taxon>
        <taxon>Geastrales</taxon>
        <taxon>Sphaerobolaceae</taxon>
        <taxon>Sphaerobolus</taxon>
    </lineage>
</organism>
<feature type="compositionally biased region" description="Basic and acidic residues" evidence="1">
    <location>
        <begin position="22"/>
        <end position="37"/>
    </location>
</feature>
<sequence>MDDTIEISSPDMTTTITNDNAVQEKQRSKREVAEEKGGTVAAVEGMEGKGETEGEDRGRRKKERWLAEKGRRKAREMVVRSEDELIRTARERFRVERVLMDELLFYLLDDDGVTLEDEAAAEEEPREKIRRWKTRRRGRSHWKGSIGRWESSFTLSPRMRSTKSTTEYFC</sequence>
<dbReference type="EMBL" id="KN837100">
    <property type="protein sequence ID" value="KIJ47790.1"/>
    <property type="molecule type" value="Genomic_DNA"/>
</dbReference>
<feature type="compositionally biased region" description="Basic and acidic residues" evidence="1">
    <location>
        <begin position="46"/>
        <end position="64"/>
    </location>
</feature>
<reference evidence="2 3" key="1">
    <citation type="submission" date="2014-06" db="EMBL/GenBank/DDBJ databases">
        <title>Evolutionary Origins and Diversification of the Mycorrhizal Mutualists.</title>
        <authorList>
            <consortium name="DOE Joint Genome Institute"/>
            <consortium name="Mycorrhizal Genomics Consortium"/>
            <person name="Kohler A."/>
            <person name="Kuo A."/>
            <person name="Nagy L.G."/>
            <person name="Floudas D."/>
            <person name="Copeland A."/>
            <person name="Barry K.W."/>
            <person name="Cichocki N."/>
            <person name="Veneault-Fourrey C."/>
            <person name="LaButti K."/>
            <person name="Lindquist E.A."/>
            <person name="Lipzen A."/>
            <person name="Lundell T."/>
            <person name="Morin E."/>
            <person name="Murat C."/>
            <person name="Riley R."/>
            <person name="Ohm R."/>
            <person name="Sun H."/>
            <person name="Tunlid A."/>
            <person name="Henrissat B."/>
            <person name="Grigoriev I.V."/>
            <person name="Hibbett D.S."/>
            <person name="Martin F."/>
        </authorList>
    </citation>
    <scope>NUCLEOTIDE SEQUENCE [LARGE SCALE GENOMIC DNA]</scope>
    <source>
        <strain evidence="2 3">SS14</strain>
    </source>
</reference>
<feature type="compositionally biased region" description="Polar residues" evidence="1">
    <location>
        <begin position="1"/>
        <end position="21"/>
    </location>
</feature>
<dbReference type="HOGENOM" id="CLU_1571631_0_0_1"/>
<dbReference type="AlphaFoldDB" id="A0A0C9W4J9"/>
<evidence type="ECO:0000313" key="2">
    <source>
        <dbReference type="EMBL" id="KIJ47790.1"/>
    </source>
</evidence>
<name>A0A0C9W4J9_SPHS4</name>
<proteinExistence type="predicted"/>
<dbReference type="Proteomes" id="UP000054279">
    <property type="component" value="Unassembled WGS sequence"/>
</dbReference>
<feature type="region of interest" description="Disordered" evidence="1">
    <location>
        <begin position="1"/>
        <end position="64"/>
    </location>
</feature>
<keyword evidence="3" id="KW-1185">Reference proteome</keyword>
<evidence type="ECO:0000256" key="1">
    <source>
        <dbReference type="SAM" id="MobiDB-lite"/>
    </source>
</evidence>
<accession>A0A0C9W4J9</accession>
<evidence type="ECO:0000313" key="3">
    <source>
        <dbReference type="Proteomes" id="UP000054279"/>
    </source>
</evidence>